<feature type="compositionally biased region" description="Polar residues" evidence="3">
    <location>
        <begin position="18"/>
        <end position="46"/>
    </location>
</feature>
<dbReference type="AlphaFoldDB" id="A1VLW1"/>
<feature type="compositionally biased region" description="Low complexity" evidence="3">
    <location>
        <begin position="49"/>
        <end position="58"/>
    </location>
</feature>
<sequence length="195" mass="20825">MDTNQQNQQNQQNQNQQTAQSGESGQAARQQPGQAESRTGQSSQDNRQGDPGRQAGGQAQQGGQGARDVLPVAQQGRQAAQTPSRAALLPPVDIFEDETGFVVIADMPGVAKEQLVVRVTGDNLLIEGAASVPAVAGNMELVYGEVQTLQYRRSFTLSRELDPGKIEAKLANGVLTLRIPKAEEARPRRIEISAG</sequence>
<dbReference type="eggNOG" id="COG0071">
    <property type="taxonomic scope" value="Bacteria"/>
</dbReference>
<protein>
    <submittedName>
        <fullName evidence="5">Heat shock protein Hsp20</fullName>
    </submittedName>
</protein>
<evidence type="ECO:0000313" key="5">
    <source>
        <dbReference type="EMBL" id="ABM36639.1"/>
    </source>
</evidence>
<dbReference type="PROSITE" id="PS01031">
    <property type="entry name" value="SHSP"/>
    <property type="match status" value="1"/>
</dbReference>
<dbReference type="KEGG" id="pna:Pnap_1324"/>
<evidence type="ECO:0000313" key="6">
    <source>
        <dbReference type="Proteomes" id="UP000000644"/>
    </source>
</evidence>
<proteinExistence type="inferred from homology"/>
<feature type="domain" description="SHSP" evidence="4">
    <location>
        <begin position="83"/>
        <end position="195"/>
    </location>
</feature>
<evidence type="ECO:0000256" key="1">
    <source>
        <dbReference type="PROSITE-ProRule" id="PRU00285"/>
    </source>
</evidence>
<dbReference type="RefSeq" id="WP_011800730.1">
    <property type="nucleotide sequence ID" value="NC_008781.1"/>
</dbReference>
<evidence type="ECO:0000259" key="4">
    <source>
        <dbReference type="PROSITE" id="PS01031"/>
    </source>
</evidence>
<keyword evidence="6" id="KW-1185">Reference proteome</keyword>
<dbReference type="Pfam" id="PF00011">
    <property type="entry name" value="HSP20"/>
    <property type="match status" value="1"/>
</dbReference>
<dbReference type="SUPFAM" id="SSF49764">
    <property type="entry name" value="HSP20-like chaperones"/>
    <property type="match status" value="1"/>
</dbReference>
<dbReference type="CDD" id="cd06464">
    <property type="entry name" value="ACD_sHsps-like"/>
    <property type="match status" value="1"/>
</dbReference>
<gene>
    <name evidence="5" type="ordered locus">Pnap_1324</name>
</gene>
<feature type="region of interest" description="Disordered" evidence="3">
    <location>
        <begin position="1"/>
        <end position="67"/>
    </location>
</feature>
<keyword evidence="5" id="KW-0346">Stress response</keyword>
<name>A1VLW1_POLNA</name>
<dbReference type="OrthoDB" id="9788892at2"/>
<evidence type="ECO:0000256" key="3">
    <source>
        <dbReference type="SAM" id="MobiDB-lite"/>
    </source>
</evidence>
<dbReference type="HOGENOM" id="CLU_1395225_0_0_4"/>
<dbReference type="InterPro" id="IPR002068">
    <property type="entry name" value="A-crystallin/Hsp20_dom"/>
</dbReference>
<dbReference type="STRING" id="365044.Pnap_1324"/>
<dbReference type="Proteomes" id="UP000000644">
    <property type="component" value="Chromosome"/>
</dbReference>
<feature type="compositionally biased region" description="Low complexity" evidence="3">
    <location>
        <begin position="1"/>
        <end position="17"/>
    </location>
</feature>
<dbReference type="PANTHER" id="PTHR11527">
    <property type="entry name" value="HEAT-SHOCK PROTEIN 20 FAMILY MEMBER"/>
    <property type="match status" value="1"/>
</dbReference>
<reference evidence="6" key="1">
    <citation type="journal article" date="2009" name="Environ. Microbiol.">
        <title>The genome of Polaromonas naphthalenivorans strain CJ2, isolated from coal tar-contaminated sediment, reveals physiological and metabolic versatility and evolution through extensive horizontal gene transfer.</title>
        <authorList>
            <person name="Yagi J.M."/>
            <person name="Sims D."/>
            <person name="Brettin T."/>
            <person name="Bruce D."/>
            <person name="Madsen E.L."/>
        </authorList>
    </citation>
    <scope>NUCLEOTIDE SEQUENCE [LARGE SCALE GENOMIC DNA]</scope>
    <source>
        <strain evidence="6">CJ2</strain>
    </source>
</reference>
<organism evidence="5 6">
    <name type="scientific">Polaromonas naphthalenivorans (strain CJ2)</name>
    <dbReference type="NCBI Taxonomy" id="365044"/>
    <lineage>
        <taxon>Bacteria</taxon>
        <taxon>Pseudomonadati</taxon>
        <taxon>Pseudomonadota</taxon>
        <taxon>Betaproteobacteria</taxon>
        <taxon>Burkholderiales</taxon>
        <taxon>Comamonadaceae</taxon>
        <taxon>Polaromonas</taxon>
    </lineage>
</organism>
<dbReference type="InterPro" id="IPR031107">
    <property type="entry name" value="Small_HSP"/>
</dbReference>
<dbReference type="EMBL" id="CP000529">
    <property type="protein sequence ID" value="ABM36639.1"/>
    <property type="molecule type" value="Genomic_DNA"/>
</dbReference>
<dbReference type="InterPro" id="IPR008978">
    <property type="entry name" value="HSP20-like_chaperone"/>
</dbReference>
<comment type="similarity">
    <text evidence="1 2">Belongs to the small heat shock protein (HSP20) family.</text>
</comment>
<dbReference type="Gene3D" id="2.60.40.790">
    <property type="match status" value="1"/>
</dbReference>
<evidence type="ECO:0000256" key="2">
    <source>
        <dbReference type="RuleBase" id="RU003616"/>
    </source>
</evidence>
<accession>A1VLW1</accession>